<gene>
    <name evidence="1" type="ORF">Scaly_1816100</name>
</gene>
<comment type="caution">
    <text evidence="1">The sequence shown here is derived from an EMBL/GenBank/DDBJ whole genome shotgun (WGS) entry which is preliminary data.</text>
</comment>
<dbReference type="PANTHER" id="PTHR15140:SF33">
    <property type="entry name" value="LATE BLIGHT RESISTANCE PROTEIN HOMOLOG R1A-3 ISOFORM X1"/>
    <property type="match status" value="1"/>
</dbReference>
<dbReference type="AlphaFoldDB" id="A0AAW2NCM2"/>
<reference evidence="1" key="1">
    <citation type="submission" date="2020-06" db="EMBL/GenBank/DDBJ databases">
        <authorList>
            <person name="Li T."/>
            <person name="Hu X."/>
            <person name="Zhang T."/>
            <person name="Song X."/>
            <person name="Zhang H."/>
            <person name="Dai N."/>
            <person name="Sheng W."/>
            <person name="Hou X."/>
            <person name="Wei L."/>
        </authorList>
    </citation>
    <scope>NUCLEOTIDE SEQUENCE</scope>
    <source>
        <strain evidence="1">KEN8</strain>
        <tissue evidence="1">Leaf</tissue>
    </source>
</reference>
<dbReference type="InterPro" id="IPR032675">
    <property type="entry name" value="LRR_dom_sf"/>
</dbReference>
<organism evidence="1">
    <name type="scientific">Sesamum calycinum</name>
    <dbReference type="NCBI Taxonomy" id="2727403"/>
    <lineage>
        <taxon>Eukaryota</taxon>
        <taxon>Viridiplantae</taxon>
        <taxon>Streptophyta</taxon>
        <taxon>Embryophyta</taxon>
        <taxon>Tracheophyta</taxon>
        <taxon>Spermatophyta</taxon>
        <taxon>Magnoliopsida</taxon>
        <taxon>eudicotyledons</taxon>
        <taxon>Gunneridae</taxon>
        <taxon>Pentapetalae</taxon>
        <taxon>asterids</taxon>
        <taxon>lamiids</taxon>
        <taxon>Lamiales</taxon>
        <taxon>Pedaliaceae</taxon>
        <taxon>Sesamum</taxon>
    </lineage>
</organism>
<dbReference type="Gene3D" id="3.80.10.10">
    <property type="entry name" value="Ribonuclease Inhibitor"/>
    <property type="match status" value="1"/>
</dbReference>
<evidence type="ECO:0000313" key="1">
    <source>
        <dbReference type="EMBL" id="KAL0341535.1"/>
    </source>
</evidence>
<dbReference type="SUPFAM" id="SSF52058">
    <property type="entry name" value="L domain-like"/>
    <property type="match status" value="1"/>
</dbReference>
<sequence length="116" mass="13465">MTLIGSLPNLKVLYLFNYAFEGPEWNSMEGEFPRLEELVISYSNLVWWRAENIHFPNLKLLRLSSMNKLEEIPLSIGDIATLKMIQLDCCKESAKDSAKQIAEEQQYNGNEVFKFM</sequence>
<proteinExistence type="predicted"/>
<reference evidence="1" key="2">
    <citation type="journal article" date="2024" name="Plant">
        <title>Genomic evolution and insights into agronomic trait innovations of Sesamum species.</title>
        <authorList>
            <person name="Miao H."/>
            <person name="Wang L."/>
            <person name="Qu L."/>
            <person name="Liu H."/>
            <person name="Sun Y."/>
            <person name="Le M."/>
            <person name="Wang Q."/>
            <person name="Wei S."/>
            <person name="Zheng Y."/>
            <person name="Lin W."/>
            <person name="Duan Y."/>
            <person name="Cao H."/>
            <person name="Xiong S."/>
            <person name="Wang X."/>
            <person name="Wei L."/>
            <person name="Li C."/>
            <person name="Ma Q."/>
            <person name="Ju M."/>
            <person name="Zhao R."/>
            <person name="Li G."/>
            <person name="Mu C."/>
            <person name="Tian Q."/>
            <person name="Mei H."/>
            <person name="Zhang T."/>
            <person name="Gao T."/>
            <person name="Zhang H."/>
        </authorList>
    </citation>
    <scope>NUCLEOTIDE SEQUENCE</scope>
    <source>
        <strain evidence="1">KEN8</strain>
    </source>
</reference>
<dbReference type="PANTHER" id="PTHR15140">
    <property type="entry name" value="TUBULIN-SPECIFIC CHAPERONE E"/>
    <property type="match status" value="1"/>
</dbReference>
<protein>
    <submittedName>
        <fullName evidence="1">Uncharacterized protein</fullName>
    </submittedName>
</protein>
<accession>A0AAW2NCM2</accession>
<dbReference type="EMBL" id="JACGWM010000011">
    <property type="protein sequence ID" value="KAL0341535.1"/>
    <property type="molecule type" value="Genomic_DNA"/>
</dbReference>
<name>A0AAW2NCM2_9LAMI</name>